<sequence length="544" mass="60856">MARHIPLPVRNLAQIGIVTDGPSYDLPLNGFTGGSNVVFENGAVRDAPIWRKAFDLGTTVPVYAISMRGTQTYDETFHVTSDGRIFRFQDRSNTEVTPAGFTPIEGITPFTGTVLGSVVYISRETHVPMCRLPTETQFKPLPNWDPNWRAKAVRSFRDFVFAINVTKNGVDNPNLVKWSNLALQGQVPNTWDSTDISNNVAGENPLTDATAPLIDAGTLRDFFMIYGGRETFKARYVEGQFIFDFQKVSGNGGIINANCFAEVNGEHYVFGPNNIYKTDGTNQVSISEGMVNNEIYGTMNKLKAHRFFVFHNAKLGHVMFCFVSGNNVHFENTEFCNRAAVFNYKNNTWSFADLPNVPMMVNSNMDSRRTWDEVEGTWDDDGGTWYDEEHSSATHAVGFACQWSDVGSGRSIPTSRVVAYDYLDDGSVGYPMDPDCYAPVWIERINIDLDELQLPIKTQKSIRELAPQVDTARNMPFVFRIGAGRTASERTYSDPVEYNPTDPVRVKVDSRATGRYLNIRGTTTTPAGFKWSGYDLLVLPIGRR</sequence>
<organism evidence="1 2">
    <name type="scientific">Teichococcus vastitatis</name>
    <dbReference type="NCBI Taxonomy" id="2307076"/>
    <lineage>
        <taxon>Bacteria</taxon>
        <taxon>Pseudomonadati</taxon>
        <taxon>Pseudomonadota</taxon>
        <taxon>Alphaproteobacteria</taxon>
        <taxon>Acetobacterales</taxon>
        <taxon>Roseomonadaceae</taxon>
        <taxon>Roseomonas</taxon>
    </lineage>
</organism>
<proteinExistence type="predicted"/>
<protein>
    <recommendedName>
        <fullName evidence="3">Virion structural protein</fullName>
    </recommendedName>
</protein>
<accession>A0ABS9WDE7</accession>
<dbReference type="EMBL" id="JALBUU010000125">
    <property type="protein sequence ID" value="MCI0756684.1"/>
    <property type="molecule type" value="Genomic_DNA"/>
</dbReference>
<evidence type="ECO:0008006" key="3">
    <source>
        <dbReference type="Google" id="ProtNLM"/>
    </source>
</evidence>
<evidence type="ECO:0000313" key="2">
    <source>
        <dbReference type="Proteomes" id="UP001201985"/>
    </source>
</evidence>
<reference evidence="1 2" key="1">
    <citation type="submission" date="2022-03" db="EMBL/GenBank/DDBJ databases">
        <title>Complete genome analysis of Roseomonas KG 17.1 : a prolific producer of plant growth promoters.</title>
        <authorList>
            <person name="Saadouli I."/>
            <person name="Najjari A."/>
            <person name="Mosbah A."/>
            <person name="Ouzari H.I."/>
        </authorList>
    </citation>
    <scope>NUCLEOTIDE SEQUENCE [LARGE SCALE GENOMIC DNA]</scope>
    <source>
        <strain evidence="1 2">KG17-1</strain>
    </source>
</reference>
<evidence type="ECO:0000313" key="1">
    <source>
        <dbReference type="EMBL" id="MCI0756684.1"/>
    </source>
</evidence>
<dbReference type="RefSeq" id="WP_241793986.1">
    <property type="nucleotide sequence ID" value="NZ_JALBUU010000125.1"/>
</dbReference>
<dbReference type="Proteomes" id="UP001201985">
    <property type="component" value="Unassembled WGS sequence"/>
</dbReference>
<name>A0ABS9WDE7_9PROT</name>
<gene>
    <name evidence="1" type="ORF">MON41_23895</name>
</gene>
<comment type="caution">
    <text evidence="1">The sequence shown here is derived from an EMBL/GenBank/DDBJ whole genome shotgun (WGS) entry which is preliminary data.</text>
</comment>
<keyword evidence="2" id="KW-1185">Reference proteome</keyword>